<keyword evidence="3" id="KW-1185">Reference proteome</keyword>
<name>A0ABW0A4U3_9ACTN</name>
<organism evidence="2 3">
    <name type="scientific">Streptomyces aureoversilis</name>
    <dbReference type="NCBI Taxonomy" id="67277"/>
    <lineage>
        <taxon>Bacteria</taxon>
        <taxon>Bacillati</taxon>
        <taxon>Actinomycetota</taxon>
        <taxon>Actinomycetes</taxon>
        <taxon>Kitasatosporales</taxon>
        <taxon>Streptomycetaceae</taxon>
        <taxon>Streptomyces</taxon>
    </lineage>
</organism>
<reference evidence="3" key="1">
    <citation type="journal article" date="2019" name="Int. J. Syst. Evol. Microbiol.">
        <title>The Global Catalogue of Microorganisms (GCM) 10K type strain sequencing project: providing services to taxonomists for standard genome sequencing and annotation.</title>
        <authorList>
            <consortium name="The Broad Institute Genomics Platform"/>
            <consortium name="The Broad Institute Genome Sequencing Center for Infectious Disease"/>
            <person name="Wu L."/>
            <person name="Ma J."/>
        </authorList>
    </citation>
    <scope>NUCLEOTIDE SEQUENCE [LARGE SCALE GENOMIC DNA]</scope>
    <source>
        <strain evidence="3">CGMCC 4.1641</strain>
    </source>
</reference>
<evidence type="ECO:0000256" key="1">
    <source>
        <dbReference type="SAM" id="MobiDB-lite"/>
    </source>
</evidence>
<gene>
    <name evidence="2" type="ORF">ACFPP6_29270</name>
</gene>
<dbReference type="Proteomes" id="UP001596222">
    <property type="component" value="Unassembled WGS sequence"/>
</dbReference>
<sequence>MREAGPRVPLCAEMDEAWQKSEVLQRVDVLAGFLASRYPGGGDGGGDAGRDGDAGEGAGARGDGAAAARRRVAETAAAARRALEDDDLDEARRRMDDLAYEAEAWADHPHFPPAPSHYETDARVHDYAKDLARGFLSSKRRDDLATIRLSFTVSRSRLIRLCHLTARDRQDFHYVCGRISMSLDLGHVDTARRELARLREIEERYRGKPCPAA</sequence>
<proteinExistence type="predicted"/>
<feature type="region of interest" description="Disordered" evidence="1">
    <location>
        <begin position="38"/>
        <end position="66"/>
    </location>
</feature>
<evidence type="ECO:0000313" key="2">
    <source>
        <dbReference type="EMBL" id="MFC5148765.1"/>
    </source>
</evidence>
<comment type="caution">
    <text evidence="2">The sequence shown here is derived from an EMBL/GenBank/DDBJ whole genome shotgun (WGS) entry which is preliminary data.</text>
</comment>
<protein>
    <submittedName>
        <fullName evidence="2">Uncharacterized protein</fullName>
    </submittedName>
</protein>
<dbReference type="EMBL" id="JBHSKJ010000021">
    <property type="protein sequence ID" value="MFC5148765.1"/>
    <property type="molecule type" value="Genomic_DNA"/>
</dbReference>
<evidence type="ECO:0000313" key="3">
    <source>
        <dbReference type="Proteomes" id="UP001596222"/>
    </source>
</evidence>
<dbReference type="RefSeq" id="WP_382048632.1">
    <property type="nucleotide sequence ID" value="NZ_JBHSKJ010000021.1"/>
</dbReference>
<accession>A0ABW0A4U3</accession>